<keyword evidence="2" id="KW-0812">Transmembrane</keyword>
<organism evidence="3 4">
    <name type="scientific">Pseudonocardia eucalypti</name>
    <dbReference type="NCBI Taxonomy" id="648755"/>
    <lineage>
        <taxon>Bacteria</taxon>
        <taxon>Bacillati</taxon>
        <taxon>Actinomycetota</taxon>
        <taxon>Actinomycetes</taxon>
        <taxon>Pseudonocardiales</taxon>
        <taxon>Pseudonocardiaceae</taxon>
        <taxon>Pseudonocardia</taxon>
    </lineage>
</organism>
<keyword evidence="2" id="KW-0472">Membrane</keyword>
<dbReference type="EMBL" id="BAABJP010000063">
    <property type="protein sequence ID" value="GAA5175045.1"/>
    <property type="molecule type" value="Genomic_DNA"/>
</dbReference>
<dbReference type="Proteomes" id="UP001428817">
    <property type="component" value="Unassembled WGS sequence"/>
</dbReference>
<evidence type="ECO:0000313" key="3">
    <source>
        <dbReference type="EMBL" id="GAA5175045.1"/>
    </source>
</evidence>
<evidence type="ECO:0000313" key="4">
    <source>
        <dbReference type="Proteomes" id="UP001428817"/>
    </source>
</evidence>
<gene>
    <name evidence="3" type="ORF">GCM10023321_80210</name>
</gene>
<protein>
    <recommendedName>
        <fullName evidence="5">PH domain-containing protein</fullName>
    </recommendedName>
</protein>
<sequence length="217" mass="23778">MTAAALPPRPNSMGEPAPPRAPAVVGAWAGFPERNRDTVSHRPGLDQRWFARAEPILEVVQARRRNALWFAVRYPLVSGLVLAVLVTAYLLVDAARRDGFAWGEEIRVWAVIIVLVTAGYTGIRYLQHRKQLVYAGVDWVGEGSGRGECVGTYDLSRIALTGDALQLTGRDGTRLDLPLGLVEANPALWDLVYNGLRHSTAAGAESDPTTRERLRLT</sequence>
<feature type="transmembrane region" description="Helical" evidence="2">
    <location>
        <begin position="71"/>
        <end position="91"/>
    </location>
</feature>
<keyword evidence="2" id="KW-1133">Transmembrane helix</keyword>
<evidence type="ECO:0000256" key="1">
    <source>
        <dbReference type="SAM" id="MobiDB-lite"/>
    </source>
</evidence>
<comment type="caution">
    <text evidence="3">The sequence shown here is derived from an EMBL/GenBank/DDBJ whole genome shotgun (WGS) entry which is preliminary data.</text>
</comment>
<evidence type="ECO:0008006" key="5">
    <source>
        <dbReference type="Google" id="ProtNLM"/>
    </source>
</evidence>
<accession>A0ABP9RCC3</accession>
<dbReference type="RefSeq" id="WP_185063204.1">
    <property type="nucleotide sequence ID" value="NZ_BAABJP010000063.1"/>
</dbReference>
<proteinExistence type="predicted"/>
<feature type="transmembrane region" description="Helical" evidence="2">
    <location>
        <begin position="106"/>
        <end position="126"/>
    </location>
</feature>
<name>A0ABP9RCC3_9PSEU</name>
<evidence type="ECO:0000256" key="2">
    <source>
        <dbReference type="SAM" id="Phobius"/>
    </source>
</evidence>
<reference evidence="4" key="1">
    <citation type="journal article" date="2019" name="Int. J. Syst. Evol. Microbiol.">
        <title>The Global Catalogue of Microorganisms (GCM) 10K type strain sequencing project: providing services to taxonomists for standard genome sequencing and annotation.</title>
        <authorList>
            <consortium name="The Broad Institute Genomics Platform"/>
            <consortium name="The Broad Institute Genome Sequencing Center for Infectious Disease"/>
            <person name="Wu L."/>
            <person name="Ma J."/>
        </authorList>
    </citation>
    <scope>NUCLEOTIDE SEQUENCE [LARGE SCALE GENOMIC DNA]</scope>
    <source>
        <strain evidence="4">JCM 18303</strain>
    </source>
</reference>
<keyword evidence="4" id="KW-1185">Reference proteome</keyword>
<feature type="region of interest" description="Disordered" evidence="1">
    <location>
        <begin position="1"/>
        <end position="20"/>
    </location>
</feature>